<accession>A0A6J7WVA6</accession>
<sequence>MLITDYEQAHSIVQANKNLFWDGWNIVDWKADTLGEMSKDGMLRDGKWGLYKVYSPNENGWEVPSRYAR</sequence>
<name>A0A6J7WVA6_9CAUD</name>
<proteinExistence type="predicted"/>
<reference evidence="1" key="1">
    <citation type="submission" date="2020-05" db="EMBL/GenBank/DDBJ databases">
        <authorList>
            <person name="Chiriac C."/>
            <person name="Salcher M."/>
            <person name="Ghai R."/>
            <person name="Kavagutti S V."/>
        </authorList>
    </citation>
    <scope>NUCLEOTIDE SEQUENCE</scope>
</reference>
<evidence type="ECO:0000313" key="1">
    <source>
        <dbReference type="EMBL" id="CAB5221906.1"/>
    </source>
</evidence>
<organism evidence="1">
    <name type="scientific">uncultured Caudovirales phage</name>
    <dbReference type="NCBI Taxonomy" id="2100421"/>
    <lineage>
        <taxon>Viruses</taxon>
        <taxon>Duplodnaviria</taxon>
        <taxon>Heunggongvirae</taxon>
        <taxon>Uroviricota</taxon>
        <taxon>Caudoviricetes</taxon>
        <taxon>Peduoviridae</taxon>
        <taxon>Maltschvirus</taxon>
        <taxon>Maltschvirus maltsch</taxon>
    </lineage>
</organism>
<gene>
    <name evidence="1" type="ORF">UFOVP359_128</name>
</gene>
<protein>
    <submittedName>
        <fullName evidence="1">Uncharacterized protein</fullName>
    </submittedName>
</protein>
<dbReference type="EMBL" id="LR798295">
    <property type="protein sequence ID" value="CAB5221906.1"/>
    <property type="molecule type" value="Genomic_DNA"/>
</dbReference>